<dbReference type="RefSeq" id="WP_283268555.1">
    <property type="nucleotide sequence ID" value="NZ_CP125669.1"/>
</dbReference>
<sequence>MSWFDEIADDDQLAVEKLREKRFTGKPSEKKEVGLFDGALDSPIRGAGVGFIKVADTLAKPLDVIGDAASYGIDYVQSGGDIPSFSQYREKAVQARDNLVFGTIEALEDKENTGLVGNIGVSLGDYGFRGVVGGMTGGVAGAATLTGATTGHYQYNDLRRKGVDSYTALQVAGVNTVGDAIATYLPMSYGYKGTSGIIKDGLLSIGGATGLSTGMQFTSGEVLKDAGYNKEAKQFEVTGQSFSTDLLLNTALFGITRGHAVYQEKKPTLAKAIQAELDRIAGTHDNVLQDVVDGALIRNNFEFENTLAPVHTIDPIQENNHLINLNQATDQILTGHPVSVSQPVSGEKKRKTLDIESSALPANAKTIARKAQQDGIDPSVALTISHIETGGQFSSTAKNPDSSAHGLFQVIDKTWKNLGGKDRANIDEQIRIGLKHIKQANSYIEQNLGRAPMAHEQYLGHLLGPSGAVHVLKADPNAKLIDIVRQYDKKHADSIVNNNGMKGLTVEQAVDKWRKKWNTLSNRYGGDNITTAYDANGSSYDFAYEVKSLDDLIVSNDQLYGVNPNYPAELQPRDRTRESSRQQIERIANELNPERLGENPMISQGAPIMALDNVIESGNGRTLAIGKAYADGKADAYRQFVSDFASDRGWDISGINNPVLVRTRLSDVDRVEFAKLANESDVAQFSASERAKSDVDRLPDASLLKLNSDGNINLDGSMDYVRAFMDQVPQAERGPMQTADGRLTQEGKRRIETALTNQAYGDSNLVARLSENMDDNSRTVLNALLRSAPQLAQLADLVKQGGRHSNTIAQDLAQAAQKLSDLKANGLKVNDYLNQGQLIDDGLSPGAKDFLKVFDENSRSSKAINGYIKSKIDEVDAMGDPRQGSLFGDSPDDVAFMNILNENPDLPVGIARENPDGTVEYVSLKEMVDSLEDSSKQAELDNVATQTAISCALQFGE</sequence>
<reference evidence="2 3" key="1">
    <citation type="submission" date="2023-05" db="EMBL/GenBank/DDBJ databases">
        <title>The complete genome of Acinetobacter sp. nov KCTC 92772.</title>
        <authorList>
            <person name="Zhou G."/>
        </authorList>
    </citation>
    <scope>NUCLEOTIDE SEQUENCE [LARGE SCALE GENOMIC DNA]</scope>
    <source>
        <strain evidence="2 3">KCTC 92772</strain>
    </source>
</reference>
<evidence type="ECO:0000313" key="3">
    <source>
        <dbReference type="Proteomes" id="UP001229836"/>
    </source>
</evidence>
<name>A0ABY8S930_9GAMM</name>
<gene>
    <name evidence="2" type="ORF">QLH32_05535</name>
</gene>
<organism evidence="2 3">
    <name type="scientific">Acinetobacter corruptisaponis</name>
    <dbReference type="NCBI Taxonomy" id="3045147"/>
    <lineage>
        <taxon>Bacteria</taxon>
        <taxon>Pseudomonadati</taxon>
        <taxon>Pseudomonadota</taxon>
        <taxon>Gammaproteobacteria</taxon>
        <taxon>Moraxellales</taxon>
        <taxon>Moraxellaceae</taxon>
        <taxon>Acinetobacter</taxon>
    </lineage>
</organism>
<dbReference type="InterPro" id="IPR023346">
    <property type="entry name" value="Lysozyme-like_dom_sf"/>
</dbReference>
<protein>
    <submittedName>
        <fullName evidence="2">Lytic transglycosylase domain-containing protein</fullName>
    </submittedName>
</protein>
<accession>A0ABY8S930</accession>
<keyword evidence="3" id="KW-1185">Reference proteome</keyword>
<evidence type="ECO:0000259" key="1">
    <source>
        <dbReference type="Pfam" id="PF18763"/>
    </source>
</evidence>
<proteinExistence type="predicted"/>
<evidence type="ECO:0000313" key="2">
    <source>
        <dbReference type="EMBL" id="WHP06929.1"/>
    </source>
</evidence>
<dbReference type="InterPro" id="IPR041398">
    <property type="entry name" value="DdrB_dom"/>
</dbReference>
<dbReference type="Gene3D" id="1.10.530.10">
    <property type="match status" value="1"/>
</dbReference>
<dbReference type="Pfam" id="PF18763">
    <property type="entry name" value="ddrB-ParB"/>
    <property type="match status" value="1"/>
</dbReference>
<dbReference type="EMBL" id="CP125669">
    <property type="protein sequence ID" value="WHP06929.1"/>
    <property type="molecule type" value="Genomic_DNA"/>
</dbReference>
<feature type="domain" description="DdrB-like" evidence="1">
    <location>
        <begin position="536"/>
        <end position="664"/>
    </location>
</feature>
<dbReference type="SUPFAM" id="SSF53955">
    <property type="entry name" value="Lysozyme-like"/>
    <property type="match status" value="1"/>
</dbReference>
<dbReference type="Proteomes" id="UP001229836">
    <property type="component" value="Chromosome"/>
</dbReference>